<dbReference type="STRING" id="31246.A0A183PAW8"/>
<gene>
    <name evidence="3" type="ORF">SMTD_LOCUS11502</name>
</gene>
<proteinExistence type="predicted"/>
<feature type="coiled-coil region" evidence="1">
    <location>
        <begin position="110"/>
        <end position="137"/>
    </location>
</feature>
<reference evidence="3 4" key="1">
    <citation type="submission" date="2018-11" db="EMBL/GenBank/DDBJ databases">
        <authorList>
            <consortium name="Pathogen Informatics"/>
        </authorList>
    </citation>
    <scope>NUCLEOTIDE SEQUENCE [LARGE SCALE GENOMIC DNA]</scope>
    <source>
        <strain>Denwood</strain>
        <strain evidence="4">Zambia</strain>
    </source>
</reference>
<evidence type="ECO:0000313" key="4">
    <source>
        <dbReference type="Proteomes" id="UP000269396"/>
    </source>
</evidence>
<organism evidence="3 4">
    <name type="scientific">Schistosoma mattheei</name>
    <dbReference type="NCBI Taxonomy" id="31246"/>
    <lineage>
        <taxon>Eukaryota</taxon>
        <taxon>Metazoa</taxon>
        <taxon>Spiralia</taxon>
        <taxon>Lophotrochozoa</taxon>
        <taxon>Platyhelminthes</taxon>
        <taxon>Trematoda</taxon>
        <taxon>Digenea</taxon>
        <taxon>Strigeidida</taxon>
        <taxon>Schistosomatoidea</taxon>
        <taxon>Schistosomatidae</taxon>
        <taxon>Schistosoma</taxon>
    </lineage>
</organism>
<name>A0A183PAW8_9TREM</name>
<keyword evidence="4" id="KW-1185">Reference proteome</keyword>
<dbReference type="AlphaFoldDB" id="A0A183PAW8"/>
<feature type="compositionally biased region" description="Basic and acidic residues" evidence="2">
    <location>
        <begin position="29"/>
        <end position="43"/>
    </location>
</feature>
<evidence type="ECO:0000313" key="3">
    <source>
        <dbReference type="EMBL" id="VDP58364.1"/>
    </source>
</evidence>
<feature type="region of interest" description="Disordered" evidence="2">
    <location>
        <begin position="1"/>
        <end position="45"/>
    </location>
</feature>
<dbReference type="EMBL" id="UZAL01031528">
    <property type="protein sequence ID" value="VDP58364.1"/>
    <property type="molecule type" value="Genomic_DNA"/>
</dbReference>
<evidence type="ECO:0000256" key="2">
    <source>
        <dbReference type="SAM" id="MobiDB-lite"/>
    </source>
</evidence>
<dbReference type="Proteomes" id="UP000269396">
    <property type="component" value="Unassembled WGS sequence"/>
</dbReference>
<keyword evidence="1" id="KW-0175">Coiled coil</keyword>
<evidence type="ECO:0000256" key="1">
    <source>
        <dbReference type="SAM" id="Coils"/>
    </source>
</evidence>
<protein>
    <submittedName>
        <fullName evidence="3">Uncharacterized protein</fullName>
    </submittedName>
</protein>
<accession>A0A183PAW8</accession>
<sequence length="219" mass="24603">MLEQLKSLGSLQKPSRRQEPIIVDDDTSDKENKSSSPMQEHKSVLPQIVHDANVLRKEIFSVLANPQVVRLPKLLSKQVSEMPISDSGDDGSTSTLQPVKVVQPSATIQFNRQTVKLVKLKNELEKLQQRAFDAIKTEIPNTLIQADFTSFPSVKMKQLLNLSNINETTSLHYRLLFPGGSTTTTTTTTIDDNYETMNTAKISMTKQDLQHLHSYLLKV</sequence>